<feature type="compositionally biased region" description="Basic and acidic residues" evidence="4">
    <location>
        <begin position="910"/>
        <end position="926"/>
    </location>
</feature>
<feature type="region of interest" description="Disordered" evidence="4">
    <location>
        <begin position="510"/>
        <end position="644"/>
    </location>
</feature>
<keyword evidence="3" id="KW-0175">Coiled coil</keyword>
<dbReference type="Proteomes" id="UP000265140">
    <property type="component" value="Chromosome 19"/>
</dbReference>
<feature type="compositionally biased region" description="Polar residues" evidence="4">
    <location>
        <begin position="938"/>
        <end position="968"/>
    </location>
</feature>
<feature type="compositionally biased region" description="Polar residues" evidence="4">
    <location>
        <begin position="1531"/>
        <end position="1544"/>
    </location>
</feature>
<keyword evidence="1 2" id="KW-0103">Bromodomain</keyword>
<dbReference type="PROSITE" id="PS50014">
    <property type="entry name" value="BROMODOMAIN_2"/>
    <property type="match status" value="1"/>
</dbReference>
<dbReference type="OMA" id="GHTMHPM"/>
<feature type="domain" description="Bromo" evidence="5">
    <location>
        <begin position="421"/>
        <end position="491"/>
    </location>
</feature>
<reference evidence="7" key="1">
    <citation type="journal article" date="2014" name="PLoS ONE">
        <title>The genome and linkage map of the northern pike (Esox lucius): conserved synteny revealed between the salmonid sister group and the Neoteleostei.</title>
        <authorList>
            <person name="Rondeau E.B."/>
            <person name="Minkley D.R."/>
            <person name="Leong J.S."/>
            <person name="Messmer A.M."/>
            <person name="Jantzen J.R."/>
            <person name="von Schalburg K.R."/>
            <person name="Lemon C."/>
            <person name="Bird N.H."/>
            <person name="Koop B.F."/>
        </authorList>
    </citation>
    <scope>NUCLEOTIDE SEQUENCE</scope>
</reference>
<dbReference type="PANTHER" id="PTHR47092">
    <property type="entry name" value="CAT EYE SYNDROME CRITICAL REGION PROTEIN 2"/>
    <property type="match status" value="1"/>
</dbReference>
<reference evidence="6" key="3">
    <citation type="submission" date="2025-08" db="UniProtKB">
        <authorList>
            <consortium name="Ensembl"/>
        </authorList>
    </citation>
    <scope>IDENTIFICATION</scope>
</reference>
<dbReference type="GO" id="GO:0002244">
    <property type="term" value="P:hematopoietic progenitor cell differentiation"/>
    <property type="evidence" value="ECO:0007669"/>
    <property type="project" value="Ensembl"/>
</dbReference>
<sequence length="1544" mass="171061">MSQGCTISVEEIQSWWEVPAIAHFCSLFRTAFNLPDFEIEELEGALLKQDLDFLSGLLVSLLQGCYQRTDITPQTFSGYLEDIINYRWELEEGKPNPLRQGPFGELSPRTQVELLHRLCDYRLDAADVFDLLKGLDADSLRVEPLGQDGSGALYWYFYGTRMYREEPVNRKGVQLCDASELKPPEKRKRGRPPKKKKVEEIQLIEVEYEVDNENGLEALHSGTDRERGTWSLVCDTEEQWASLAESIKDKTSPQDRHLYRIISQNFLPEISSMIEHKENEQKQRLMDPAQTGSSFRLSEKCVSQEEEDTLQAIAEVEHQKQRDEDLDRQALLAEQRREEEMILQEERQREELERVKAVEERARRRKLREEKAWLISQGKDLPPELQHLEPHSPIRRARRTKEFYEIDDDYTALYKVLEALKAHKDAWPFLEPVDESYAPNYNEVIQTPMDLSTIEKKLNEGEYIAKEEFVSDMKLMFENCMEYNGEDSEYSVMAESLERCFSRALLKHFPSEDGDTDEEFHVSSEDRERDRKEKRRSKGPKQAGPESLIRATEQASRKRTHPGGKGSTPMEEVQPPPPPHWANGPTHHHGMPHPGNLYHPAQQQLQLHGPPMYGQSMTMDPRYARPHPGQGHRPRGPAAHHRPQHYNMPPHMRDGHYMGPRYQMGPDGRPLGPRHHYMGPTHGPSLGPRPVALQSGGLCTPTPEGNTYPSRQCSDSHPMHPMDPMHPGPDIPPRHNYPAFHPGMAVWSGMNRQGQERPSGLGMPNQSVAHHQQQQHPYNHGAPRPLGPSAWPEQPSGPGGYPPHPNGHYRMPISVSSSPGPLALRPPAPPQDSRQRLASMLDSPEMIALQQLSASSTGLPAGSSTGLPAGSSRQHMGNFQQQPPQGVGSAPTPSRPSQHPPPPEIQLLRPARDNGPDSQPARHTDTQPKGPTADPKTANHQTAAAQFSSTLSEQQRPSFSGPTETPSGSAEGMRSPSAPDWGRSQERGSSSGLQAVSEPGHSQRSETTVDREGESPGQSVSHTPPQQNPPSIVHHGPLPPHLHSAPHSQNAPKHITQKPLQQIPENSRPQHNVPQRAGQNAPQQGFPNPQKPSSGNKSSHVAPNPAQRGPKPSPMHGMPQPAPLTSLPPSHPAPQLPPQPSPAEQGDRRPSEPTNRVDSGGTSGDPSLSKPGPPTGVYKQQSFSPKAQQTQLGNPSRPGPRGPAPGHSPAVPPHSRGPENGAMGQYGMGSPPHPHYAQPMGRPMPPSGRQLYSNQAIPQTVNPHPNSYPTYHQQGAARPYHMGQQQPAPQGHPNMYPQYQQQPFYPQGNSQGGYPSEEWHRQFHPRHPMPSSTYLPAASVNISGHLKDSRGMGSPLGSDGSGGGLMSASPQPEAPRGGSVERESREAGSPVGPQPAQVEESSERPESPKEILDLDSHNAAARRRNAQGPPPVTNFLYDPRAVHPGMQQGGAPPPHMISRAPYPGYPGAHYAPQRPHPHLMEALQRPQHLPFPPGPTRMPMYRHPQAGGQFQGMLVQQRDLAPEHFLHPGQQMMSPSGPSSKQEV</sequence>
<evidence type="ECO:0000259" key="5">
    <source>
        <dbReference type="PROSITE" id="PS50014"/>
    </source>
</evidence>
<feature type="compositionally biased region" description="Basic residues" evidence="4">
    <location>
        <begin position="630"/>
        <end position="644"/>
    </location>
</feature>
<feature type="compositionally biased region" description="Low complexity" evidence="4">
    <location>
        <begin position="1296"/>
        <end position="1307"/>
    </location>
</feature>
<dbReference type="Ensembl" id="ENSELUT00000028752.3">
    <property type="protein sequence ID" value="ENSELUP00000038369.3"/>
    <property type="gene ID" value="ENSELUG00000018239.3"/>
</dbReference>
<feature type="coiled-coil region" evidence="3">
    <location>
        <begin position="328"/>
        <end position="369"/>
    </location>
</feature>
<name>A0A3P9ACN3_ESOLU</name>
<dbReference type="PRINTS" id="PR00503">
    <property type="entry name" value="BROMODOMAIN"/>
</dbReference>
<feature type="compositionally biased region" description="Polar residues" evidence="4">
    <location>
        <begin position="1178"/>
        <end position="1194"/>
    </location>
</feature>
<organism evidence="6 7">
    <name type="scientific">Esox lucius</name>
    <name type="common">Northern pike</name>
    <dbReference type="NCBI Taxonomy" id="8010"/>
    <lineage>
        <taxon>Eukaryota</taxon>
        <taxon>Metazoa</taxon>
        <taxon>Chordata</taxon>
        <taxon>Craniata</taxon>
        <taxon>Vertebrata</taxon>
        <taxon>Euteleostomi</taxon>
        <taxon>Actinopterygii</taxon>
        <taxon>Neopterygii</taxon>
        <taxon>Teleostei</taxon>
        <taxon>Protacanthopterygii</taxon>
        <taxon>Esociformes</taxon>
        <taxon>Esocidae</taxon>
        <taxon>Esox</taxon>
    </lineage>
</organism>
<feature type="compositionally biased region" description="Basic and acidic residues" evidence="4">
    <location>
        <begin position="1001"/>
        <end position="1014"/>
    </location>
</feature>
<gene>
    <name evidence="6" type="primary">CECR2</name>
</gene>
<dbReference type="FunCoup" id="A0A3P9ACN3">
    <property type="interactions" value="705"/>
</dbReference>
<feature type="compositionally biased region" description="Polar residues" evidence="4">
    <location>
        <begin position="850"/>
        <end position="884"/>
    </location>
</feature>
<keyword evidence="7" id="KW-1185">Reference proteome</keyword>
<feature type="compositionally biased region" description="Basic and acidic residues" evidence="4">
    <location>
        <begin position="1401"/>
        <end position="1416"/>
    </location>
</feature>
<feature type="compositionally biased region" description="Pro residues" evidence="4">
    <location>
        <begin position="1129"/>
        <end position="1141"/>
    </location>
</feature>
<feature type="compositionally biased region" description="Basic and acidic residues" evidence="4">
    <location>
        <begin position="519"/>
        <end position="531"/>
    </location>
</feature>
<dbReference type="PANTHER" id="PTHR47092:SF1">
    <property type="entry name" value="CHROMATIN REMODELING REGULATOR CECR2"/>
    <property type="match status" value="1"/>
</dbReference>
<dbReference type="InterPro" id="IPR036427">
    <property type="entry name" value="Bromodomain-like_sf"/>
</dbReference>
<evidence type="ECO:0000256" key="2">
    <source>
        <dbReference type="PROSITE-ProRule" id="PRU00035"/>
    </source>
</evidence>
<evidence type="ECO:0000313" key="6">
    <source>
        <dbReference type="Ensembl" id="ENSELUP00000038369.3"/>
    </source>
</evidence>
<reference evidence="6" key="4">
    <citation type="submission" date="2025-09" db="UniProtKB">
        <authorList>
            <consortium name="Ensembl"/>
        </authorList>
    </citation>
    <scope>IDENTIFICATION</scope>
</reference>
<proteinExistence type="predicted"/>
<feature type="region of interest" description="Disordered" evidence="4">
    <location>
        <begin position="749"/>
        <end position="1474"/>
    </location>
</feature>
<dbReference type="InterPro" id="IPR001487">
    <property type="entry name" value="Bromodomain"/>
</dbReference>
<dbReference type="Pfam" id="PF00439">
    <property type="entry name" value="Bromodomain"/>
    <property type="match status" value="1"/>
</dbReference>
<evidence type="ECO:0000256" key="1">
    <source>
        <dbReference type="ARBA" id="ARBA00023117"/>
    </source>
</evidence>
<feature type="compositionally biased region" description="Low complexity" evidence="4">
    <location>
        <begin position="1460"/>
        <end position="1472"/>
    </location>
</feature>
<evidence type="ECO:0000313" key="7">
    <source>
        <dbReference type="Proteomes" id="UP000265140"/>
    </source>
</evidence>
<dbReference type="GO" id="GO:0007338">
    <property type="term" value="P:single fertilization"/>
    <property type="evidence" value="ECO:0007669"/>
    <property type="project" value="TreeGrafter"/>
</dbReference>
<dbReference type="GO" id="GO:0006338">
    <property type="term" value="P:chromatin remodeling"/>
    <property type="evidence" value="ECO:0007669"/>
    <property type="project" value="InterPro"/>
</dbReference>
<dbReference type="SUPFAM" id="SSF47370">
    <property type="entry name" value="Bromodomain"/>
    <property type="match status" value="1"/>
</dbReference>
<dbReference type="GeneTree" id="ENSGT00940000160360"/>
<dbReference type="SMART" id="SM00297">
    <property type="entry name" value="BROMO"/>
    <property type="match status" value="1"/>
</dbReference>
<feature type="compositionally biased region" description="Polar residues" evidence="4">
    <location>
        <begin position="987"/>
        <end position="1000"/>
    </location>
</feature>
<dbReference type="CDD" id="cd05509">
    <property type="entry name" value="Bromo_gcn5_like"/>
    <property type="match status" value="1"/>
</dbReference>
<dbReference type="InParanoid" id="A0A3P9ACN3"/>
<feature type="compositionally biased region" description="Polar residues" evidence="4">
    <location>
        <begin position="1250"/>
        <end position="1273"/>
    </location>
</feature>
<dbReference type="Bgee" id="ENSELUG00000018239">
    <property type="expression patterns" value="Expressed in ovary and 14 other cell types or tissues"/>
</dbReference>
<feature type="compositionally biased region" description="Polar residues" evidence="4">
    <location>
        <begin position="764"/>
        <end position="777"/>
    </location>
</feature>
<protein>
    <recommendedName>
        <fullName evidence="5">Bromo domain-containing protein</fullName>
    </recommendedName>
</protein>
<feature type="compositionally biased region" description="Polar residues" evidence="4">
    <location>
        <begin position="1058"/>
        <end position="1101"/>
    </location>
</feature>
<dbReference type="GO" id="GO:0090537">
    <property type="term" value="C:CERF complex"/>
    <property type="evidence" value="ECO:0007669"/>
    <property type="project" value="InterPro"/>
</dbReference>
<dbReference type="InterPro" id="IPR029614">
    <property type="entry name" value="CECR2"/>
</dbReference>
<reference evidence="6" key="2">
    <citation type="submission" date="2020-02" db="EMBL/GenBank/DDBJ databases">
        <title>Esox lucius (northern pike) genome, fEsoLuc1, primary haplotype.</title>
        <authorList>
            <person name="Myers G."/>
            <person name="Karagic N."/>
            <person name="Meyer A."/>
            <person name="Pippel M."/>
            <person name="Reichard M."/>
            <person name="Winkler S."/>
            <person name="Tracey A."/>
            <person name="Sims Y."/>
            <person name="Howe K."/>
            <person name="Rhie A."/>
            <person name="Formenti G."/>
            <person name="Durbin R."/>
            <person name="Fedrigo O."/>
            <person name="Jarvis E.D."/>
        </authorList>
    </citation>
    <scope>NUCLEOTIDE SEQUENCE [LARGE SCALE GENOMIC DNA]</scope>
</reference>
<accession>A0A3P9ACN3</accession>
<evidence type="ECO:0000256" key="4">
    <source>
        <dbReference type="SAM" id="MobiDB-lite"/>
    </source>
</evidence>
<evidence type="ECO:0000256" key="3">
    <source>
        <dbReference type="SAM" id="Coils"/>
    </source>
</evidence>
<dbReference type="Gene3D" id="1.20.920.10">
    <property type="entry name" value="Bromodomain-like"/>
    <property type="match status" value="1"/>
</dbReference>
<feature type="region of interest" description="Disordered" evidence="4">
    <location>
        <begin position="1522"/>
        <end position="1544"/>
    </location>
</feature>
<feature type="compositionally biased region" description="Polar residues" evidence="4">
    <location>
        <begin position="1016"/>
        <end position="1025"/>
    </location>
</feature>